<dbReference type="GO" id="GO:0016020">
    <property type="term" value="C:membrane"/>
    <property type="evidence" value="ECO:0007669"/>
    <property type="project" value="TreeGrafter"/>
</dbReference>
<evidence type="ECO:0000256" key="6">
    <source>
        <dbReference type="ARBA" id="ARBA00022438"/>
    </source>
</evidence>
<proteinExistence type="inferred from homology"/>
<evidence type="ECO:0000256" key="12">
    <source>
        <dbReference type="ARBA" id="ARBA00029811"/>
    </source>
</evidence>
<dbReference type="RefSeq" id="WP_075664400.1">
    <property type="nucleotide sequence ID" value="NZ_CP009247.1"/>
</dbReference>
<dbReference type="GO" id="GO:0005615">
    <property type="term" value="C:extracellular space"/>
    <property type="evidence" value="ECO:0007669"/>
    <property type="project" value="TreeGrafter"/>
</dbReference>
<dbReference type="CDD" id="cd09602">
    <property type="entry name" value="M1_APN"/>
    <property type="match status" value="1"/>
</dbReference>
<keyword evidence="6 17" id="KW-0031">Aminopeptidase</keyword>
<name>A0A1L7CU98_9CORY</name>
<dbReference type="FunFam" id="1.10.390.10:FF:000004">
    <property type="entry name" value="Aminopeptidase N"/>
    <property type="match status" value="1"/>
</dbReference>
<dbReference type="GO" id="GO:0043171">
    <property type="term" value="P:peptide catabolic process"/>
    <property type="evidence" value="ECO:0007669"/>
    <property type="project" value="TreeGrafter"/>
</dbReference>
<dbReference type="KEGG" id="cfk:CFRA_09265"/>
<comment type="similarity">
    <text evidence="3">Belongs to the peptidase M1 family.</text>
</comment>
<evidence type="ECO:0000259" key="14">
    <source>
        <dbReference type="Pfam" id="PF01433"/>
    </source>
</evidence>
<dbReference type="PRINTS" id="PR00756">
    <property type="entry name" value="ALADIPTASE"/>
</dbReference>
<evidence type="ECO:0000256" key="3">
    <source>
        <dbReference type="ARBA" id="ARBA00010136"/>
    </source>
</evidence>
<dbReference type="Proteomes" id="UP000185434">
    <property type="component" value="Chromosome"/>
</dbReference>
<evidence type="ECO:0000256" key="11">
    <source>
        <dbReference type="ARBA" id="ARBA00023049"/>
    </source>
</evidence>
<protein>
    <recommendedName>
        <fullName evidence="5">Aminopeptidase N</fullName>
        <ecNumber evidence="4">3.4.11.2</ecNumber>
    </recommendedName>
    <alternativeName>
        <fullName evidence="12">Alanine aminopeptidase</fullName>
    </alternativeName>
    <alternativeName>
        <fullName evidence="13">Lysyl aminopeptidase</fullName>
    </alternativeName>
</protein>
<dbReference type="Pfam" id="PF17900">
    <property type="entry name" value="Peptidase_M1_N"/>
    <property type="match status" value="1"/>
</dbReference>
<dbReference type="GO" id="GO:0005737">
    <property type="term" value="C:cytoplasm"/>
    <property type="evidence" value="ECO:0007669"/>
    <property type="project" value="TreeGrafter"/>
</dbReference>
<dbReference type="GO" id="GO:0042277">
    <property type="term" value="F:peptide binding"/>
    <property type="evidence" value="ECO:0007669"/>
    <property type="project" value="TreeGrafter"/>
</dbReference>
<evidence type="ECO:0000256" key="8">
    <source>
        <dbReference type="ARBA" id="ARBA00022723"/>
    </source>
</evidence>
<gene>
    <name evidence="17" type="ORF">CFRA_09265</name>
</gene>
<reference evidence="17 18" key="1">
    <citation type="submission" date="2014-08" db="EMBL/GenBank/DDBJ databases">
        <title>Complete genome sequence of Corynebacterium frankenforstense ST18(T) (=DSM 45800(T)), isolated from raw cow milk.</title>
        <authorList>
            <person name="Ruckert C."/>
            <person name="Albersmeier A."/>
            <person name="Winkler A."/>
            <person name="Lipski A."/>
            <person name="Kalinowski J."/>
        </authorList>
    </citation>
    <scope>NUCLEOTIDE SEQUENCE [LARGE SCALE GENOMIC DNA]</scope>
    <source>
        <strain evidence="17 18">ST18</strain>
    </source>
</reference>
<dbReference type="EC" id="3.4.11.2" evidence="4"/>
<evidence type="ECO:0000256" key="13">
    <source>
        <dbReference type="ARBA" id="ARBA00031533"/>
    </source>
</evidence>
<dbReference type="PANTHER" id="PTHR11533:SF174">
    <property type="entry name" value="PUROMYCIN-SENSITIVE AMINOPEPTIDASE-RELATED"/>
    <property type="match status" value="1"/>
</dbReference>
<dbReference type="Gene3D" id="2.60.40.1730">
    <property type="entry name" value="tricorn interacting facor f3 domain"/>
    <property type="match status" value="1"/>
</dbReference>
<dbReference type="GO" id="GO:0006508">
    <property type="term" value="P:proteolysis"/>
    <property type="evidence" value="ECO:0007669"/>
    <property type="project" value="UniProtKB-KW"/>
</dbReference>
<sequence>MTSTNLTRAEAESRARMLTVNHYDVDLDLRRAAEGDAEFGSTTTVRFTVDEPGDTFIDLRAARVDEVLLDAAEITAKAVSFRDGAYDEEQGLALTGLSAGEHTLKVTARCLYSRTGEGLHRFTDPADGETYLYTQFETADAKRMMACFDQPDLKATWNFTISTPLGWTVIANAKQVTESREDTGVAVHRSTVDYPLSSYLIAVCAGPYVAVTDEWRGHLTHHPETPEGQPGEDTELVVPLGIYARASIAEHVDADKLFRETKQGFDYYHRNFGYAYPYGKYDQVFVPEFNAGAMENAGCVTIRDEYVFTSKATHYRYERRADTILHELAHMWFGDLVTMRWWNDLWLNESFATWSSAMSQSEETEYDTAWVTFAAVEKAWAYQQDQLPTTHPISTDASDIETVDQNFDGITYAKGASVLKQLQAYVGRENFFAGVRRHFAAHQWDNATFEDLLDSLEKASGRDLSDWAGQWLKATGISRLAPEFETNDGTYSAFAVVQSGETLRTHRIAVGLYDLGADGKVTRRSRVEVDVTGEHTEVDELVGEKAADLVLVNDDDLTYCLMGLDEASRAFVVEHIGDIESPMARTLCWSAAWEETRAGEMPAREFARLVTSAVGAETQLSVVERVLAQATTAVHRYADPAWAEAEGRDLLCDALIAGARGEDPEAALIFAQELTRAPLSDAAVAYLLKLVSAEPGTTVGALTVDADLRWLALTALIAHSRYEDAESAESAIAELAAADRSASGTMSAVRARAAIPTVEAKRTAWDAAVSGELSNLGIRHTTEGLTWADSGELLQQFNEEYFRIAPRIWKEFSPEMAQRTLLELYPRWDVTEEHLGRADALLAETSGGLHRLLAENRDRMVRTLRLRKVDAEAAGK</sequence>
<dbReference type="InterPro" id="IPR012778">
    <property type="entry name" value="Pept_M1_aminopeptidase"/>
</dbReference>
<feature type="domain" description="Peptidase M1 membrane alanine aminopeptidase" evidence="14">
    <location>
        <begin position="260"/>
        <end position="471"/>
    </location>
</feature>
<evidence type="ECO:0000259" key="16">
    <source>
        <dbReference type="Pfam" id="PF17900"/>
    </source>
</evidence>
<keyword evidence="9" id="KW-0378">Hydrolase</keyword>
<evidence type="ECO:0000259" key="15">
    <source>
        <dbReference type="Pfam" id="PF11838"/>
    </source>
</evidence>
<dbReference type="InterPro" id="IPR001930">
    <property type="entry name" value="Peptidase_M1"/>
</dbReference>
<evidence type="ECO:0000256" key="1">
    <source>
        <dbReference type="ARBA" id="ARBA00000098"/>
    </source>
</evidence>
<dbReference type="EMBL" id="CP009247">
    <property type="protein sequence ID" value="APT89407.1"/>
    <property type="molecule type" value="Genomic_DNA"/>
</dbReference>
<dbReference type="InterPro" id="IPR027268">
    <property type="entry name" value="Peptidase_M4/M1_CTD_sf"/>
</dbReference>
<evidence type="ECO:0000256" key="2">
    <source>
        <dbReference type="ARBA" id="ARBA00001947"/>
    </source>
</evidence>
<dbReference type="InterPro" id="IPR024571">
    <property type="entry name" value="ERAP1-like_C_dom"/>
</dbReference>
<dbReference type="Pfam" id="PF11838">
    <property type="entry name" value="ERAP1_C"/>
    <property type="match status" value="1"/>
</dbReference>
<feature type="domain" description="Aminopeptidase N-like N-terminal" evidence="16">
    <location>
        <begin position="21"/>
        <end position="200"/>
    </location>
</feature>
<dbReference type="Gene3D" id="1.10.390.10">
    <property type="entry name" value="Neutral Protease Domain 2"/>
    <property type="match status" value="1"/>
</dbReference>
<evidence type="ECO:0000256" key="9">
    <source>
        <dbReference type="ARBA" id="ARBA00022801"/>
    </source>
</evidence>
<evidence type="ECO:0000313" key="18">
    <source>
        <dbReference type="Proteomes" id="UP000185434"/>
    </source>
</evidence>
<evidence type="ECO:0000256" key="10">
    <source>
        <dbReference type="ARBA" id="ARBA00022833"/>
    </source>
</evidence>
<keyword evidence="10" id="KW-0862">Zinc</keyword>
<dbReference type="OrthoDB" id="100605at2"/>
<dbReference type="GO" id="GO:0070006">
    <property type="term" value="F:metalloaminopeptidase activity"/>
    <property type="evidence" value="ECO:0007669"/>
    <property type="project" value="TreeGrafter"/>
</dbReference>
<evidence type="ECO:0000313" key="17">
    <source>
        <dbReference type="EMBL" id="APT89407.1"/>
    </source>
</evidence>
<organism evidence="17 18">
    <name type="scientific">Corynebacterium frankenforstense DSM 45800</name>
    <dbReference type="NCBI Taxonomy" id="1437875"/>
    <lineage>
        <taxon>Bacteria</taxon>
        <taxon>Bacillati</taxon>
        <taxon>Actinomycetota</taxon>
        <taxon>Actinomycetes</taxon>
        <taxon>Mycobacteriales</taxon>
        <taxon>Corynebacteriaceae</taxon>
        <taxon>Corynebacterium</taxon>
    </lineage>
</organism>
<evidence type="ECO:0000256" key="4">
    <source>
        <dbReference type="ARBA" id="ARBA00012564"/>
    </source>
</evidence>
<dbReference type="STRING" id="1437875.CFRA_09265"/>
<keyword evidence="18" id="KW-1185">Reference proteome</keyword>
<comment type="catalytic activity">
    <reaction evidence="1">
        <text>Release of an N-terminal amino acid, Xaa-|-Yaa- from a peptide, amide or arylamide. Xaa is preferably Ala, but may be most amino acids including Pro (slow action). When a terminal hydrophobic residue is followed by a prolyl residue, the two may be released as an intact Xaa-Pro dipeptide.</text>
        <dbReference type="EC" id="3.4.11.2"/>
    </reaction>
</comment>
<accession>A0A1L7CU98</accession>
<dbReference type="GO" id="GO:0008270">
    <property type="term" value="F:zinc ion binding"/>
    <property type="evidence" value="ECO:0007669"/>
    <property type="project" value="InterPro"/>
</dbReference>
<dbReference type="InterPro" id="IPR050344">
    <property type="entry name" value="Peptidase_M1_aminopeptidases"/>
</dbReference>
<dbReference type="GO" id="GO:0016285">
    <property type="term" value="F:alanyl aminopeptidase activity"/>
    <property type="evidence" value="ECO:0007669"/>
    <property type="project" value="UniProtKB-EC"/>
</dbReference>
<dbReference type="NCBIfam" id="TIGR02412">
    <property type="entry name" value="pepN_strep_liv"/>
    <property type="match status" value="1"/>
</dbReference>
<dbReference type="Pfam" id="PF01433">
    <property type="entry name" value="Peptidase_M1"/>
    <property type="match status" value="1"/>
</dbReference>
<feature type="domain" description="ERAP1-like C-terminal" evidence="15">
    <location>
        <begin position="549"/>
        <end position="860"/>
    </location>
</feature>
<dbReference type="SUPFAM" id="SSF55486">
    <property type="entry name" value="Metalloproteases ('zincins'), catalytic domain"/>
    <property type="match status" value="1"/>
</dbReference>
<dbReference type="InterPro" id="IPR042097">
    <property type="entry name" value="Aminopeptidase_N-like_N_sf"/>
</dbReference>
<evidence type="ECO:0000256" key="7">
    <source>
        <dbReference type="ARBA" id="ARBA00022670"/>
    </source>
</evidence>
<comment type="cofactor">
    <cofactor evidence="2">
        <name>Zn(2+)</name>
        <dbReference type="ChEBI" id="CHEBI:29105"/>
    </cofactor>
</comment>
<dbReference type="PANTHER" id="PTHR11533">
    <property type="entry name" value="PROTEASE M1 ZINC METALLOPROTEASE"/>
    <property type="match status" value="1"/>
</dbReference>
<evidence type="ECO:0000256" key="5">
    <source>
        <dbReference type="ARBA" id="ARBA00015611"/>
    </source>
</evidence>
<dbReference type="AlphaFoldDB" id="A0A1L7CU98"/>
<dbReference type="InterPro" id="IPR045357">
    <property type="entry name" value="Aminopeptidase_N-like_N"/>
</dbReference>
<keyword evidence="8" id="KW-0479">Metal-binding</keyword>
<keyword evidence="7" id="KW-0645">Protease</keyword>
<dbReference type="InterPro" id="IPR014782">
    <property type="entry name" value="Peptidase_M1_dom"/>
</dbReference>
<keyword evidence="11" id="KW-0482">Metalloprotease</keyword>
<dbReference type="SUPFAM" id="SSF63737">
    <property type="entry name" value="Leukotriene A4 hydrolase N-terminal domain"/>
    <property type="match status" value="1"/>
</dbReference>